<dbReference type="AlphaFoldDB" id="A0ABD1RSM6"/>
<evidence type="ECO:0000256" key="3">
    <source>
        <dbReference type="ARBA" id="ARBA00023121"/>
    </source>
</evidence>
<dbReference type="GO" id="GO:0008289">
    <property type="term" value="F:lipid binding"/>
    <property type="evidence" value="ECO:0007669"/>
    <property type="project" value="UniProtKB-KW"/>
</dbReference>
<comment type="caution">
    <text evidence="7">The sequence shown here is derived from an EMBL/GenBank/DDBJ whole genome shotgun (WGS) entry which is preliminary data.</text>
</comment>
<evidence type="ECO:0000256" key="2">
    <source>
        <dbReference type="ARBA" id="ARBA00022448"/>
    </source>
</evidence>
<dbReference type="PRINTS" id="PR00382">
    <property type="entry name" value="LIPIDTRNSFER"/>
</dbReference>
<dbReference type="InterPro" id="IPR016140">
    <property type="entry name" value="Bifunc_inhib/LTP/seed_store"/>
</dbReference>
<dbReference type="SUPFAM" id="SSF47699">
    <property type="entry name" value="Bifunctional inhibitor/lipid-transfer protein/seed storage 2S albumin"/>
    <property type="match status" value="1"/>
</dbReference>
<evidence type="ECO:0000313" key="8">
    <source>
        <dbReference type="Proteomes" id="UP001604336"/>
    </source>
</evidence>
<sequence>MASSTSLVVLLVAIFTTHLLLAPSLSDAAITCSDVIKDVKPCITYLKSGSGKPPADCCTGASNLVSSATSTADKQAVCNCLKNAAKNININPELAKSLPGNCGFTLPYPISPTVDCSKVN</sequence>
<dbReference type="InterPro" id="IPR000528">
    <property type="entry name" value="Plant_nsLTP"/>
</dbReference>
<dbReference type="SMART" id="SM00499">
    <property type="entry name" value="AAI"/>
    <property type="match status" value="1"/>
</dbReference>
<dbReference type="EMBL" id="JBFOLK010000008">
    <property type="protein sequence ID" value="KAL2491420.1"/>
    <property type="molecule type" value="Genomic_DNA"/>
</dbReference>
<keyword evidence="8" id="KW-1185">Reference proteome</keyword>
<dbReference type="Gene3D" id="1.10.110.10">
    <property type="entry name" value="Plant lipid-transfer and hydrophobic proteins"/>
    <property type="match status" value="1"/>
</dbReference>
<feature type="domain" description="Bifunctional inhibitor/plant lipid transfer protein/seed storage helical" evidence="6">
    <location>
        <begin position="32"/>
        <end position="116"/>
    </location>
</feature>
<reference evidence="8" key="1">
    <citation type="submission" date="2024-07" db="EMBL/GenBank/DDBJ databases">
        <title>Two chromosome-level genome assemblies of Korean endemic species Abeliophyllum distichum and Forsythia ovata (Oleaceae).</title>
        <authorList>
            <person name="Jang H."/>
        </authorList>
    </citation>
    <scope>NUCLEOTIDE SEQUENCE [LARGE SCALE GENOMIC DNA]</scope>
</reference>
<keyword evidence="2 4" id="KW-0813">Transport</keyword>
<feature type="chain" id="PRO_5044818797" description="Non-specific lipid-transfer protein" evidence="5">
    <location>
        <begin position="29"/>
        <end position="120"/>
    </location>
</feature>
<comment type="function">
    <text evidence="4">Plant non-specific lipid-transfer proteins transfer phospholipids as well as galactolipids across membranes. May play a role in wax or cutin deposition in the cell walls of expanding epidermal cells and certain secretory tissues.</text>
</comment>
<dbReference type="CDD" id="cd01960">
    <property type="entry name" value="nsLTP1"/>
    <property type="match status" value="1"/>
</dbReference>
<dbReference type="InterPro" id="IPR036312">
    <property type="entry name" value="Bifun_inhib/LTP/seed_sf"/>
</dbReference>
<protein>
    <recommendedName>
        <fullName evidence="4">Non-specific lipid-transfer protein</fullName>
    </recommendedName>
</protein>
<keyword evidence="5" id="KW-0732">Signal</keyword>
<keyword evidence="3 4" id="KW-0446">Lipid-binding</keyword>
<evidence type="ECO:0000313" key="7">
    <source>
        <dbReference type="EMBL" id="KAL2491420.1"/>
    </source>
</evidence>
<dbReference type="PANTHER" id="PTHR33076">
    <property type="entry name" value="NON-SPECIFIC LIPID-TRANSFER PROTEIN 2-RELATED"/>
    <property type="match status" value="1"/>
</dbReference>
<accession>A0ABD1RSM6</accession>
<comment type="similarity">
    <text evidence="1 4">Belongs to the plant LTP family.</text>
</comment>
<organism evidence="7 8">
    <name type="scientific">Abeliophyllum distichum</name>
    <dbReference type="NCBI Taxonomy" id="126358"/>
    <lineage>
        <taxon>Eukaryota</taxon>
        <taxon>Viridiplantae</taxon>
        <taxon>Streptophyta</taxon>
        <taxon>Embryophyta</taxon>
        <taxon>Tracheophyta</taxon>
        <taxon>Spermatophyta</taxon>
        <taxon>Magnoliopsida</taxon>
        <taxon>eudicotyledons</taxon>
        <taxon>Gunneridae</taxon>
        <taxon>Pentapetalae</taxon>
        <taxon>asterids</taxon>
        <taxon>lamiids</taxon>
        <taxon>Lamiales</taxon>
        <taxon>Oleaceae</taxon>
        <taxon>Forsythieae</taxon>
        <taxon>Abeliophyllum</taxon>
    </lineage>
</organism>
<dbReference type="Proteomes" id="UP001604336">
    <property type="component" value="Unassembled WGS sequence"/>
</dbReference>
<proteinExistence type="inferred from homology"/>
<evidence type="ECO:0000256" key="1">
    <source>
        <dbReference type="ARBA" id="ARBA00009748"/>
    </source>
</evidence>
<name>A0ABD1RSM6_9LAMI</name>
<feature type="signal peptide" evidence="5">
    <location>
        <begin position="1"/>
        <end position="28"/>
    </location>
</feature>
<evidence type="ECO:0000259" key="6">
    <source>
        <dbReference type="SMART" id="SM00499"/>
    </source>
</evidence>
<evidence type="ECO:0000256" key="5">
    <source>
        <dbReference type="SAM" id="SignalP"/>
    </source>
</evidence>
<gene>
    <name evidence="7" type="ORF">Adt_27048</name>
</gene>
<evidence type="ECO:0000256" key="4">
    <source>
        <dbReference type="RuleBase" id="RU000628"/>
    </source>
</evidence>
<dbReference type="Pfam" id="PF00234">
    <property type="entry name" value="Tryp_alpha_amyl"/>
    <property type="match status" value="1"/>
</dbReference>